<organism evidence="2 4">
    <name type="scientific">Kurthia zopfii</name>
    <dbReference type="NCBI Taxonomy" id="1650"/>
    <lineage>
        <taxon>Bacteria</taxon>
        <taxon>Bacillati</taxon>
        <taxon>Bacillota</taxon>
        <taxon>Bacilli</taxon>
        <taxon>Bacillales</taxon>
        <taxon>Caryophanaceae</taxon>
        <taxon>Kurthia</taxon>
    </lineage>
</organism>
<reference evidence="2 4" key="1">
    <citation type="submission" date="2018-06" db="EMBL/GenBank/DDBJ databases">
        <authorList>
            <consortium name="Pathogen Informatics"/>
            <person name="Doyle S."/>
        </authorList>
    </citation>
    <scope>NUCLEOTIDE SEQUENCE [LARGE SCALE GENOMIC DNA]</scope>
    <source>
        <strain evidence="2 4">NCTC10597</strain>
    </source>
</reference>
<dbReference type="Proteomes" id="UP000294641">
    <property type="component" value="Unassembled WGS sequence"/>
</dbReference>
<sequence>MPMFYGMHIVALLIFLMTFVTALIVGKLYVIILGSLLAIAIVIWSFVQRKKALDK</sequence>
<feature type="transmembrane region" description="Helical" evidence="1">
    <location>
        <begin position="7"/>
        <end position="24"/>
    </location>
</feature>
<dbReference type="Proteomes" id="UP000254330">
    <property type="component" value="Unassembled WGS sequence"/>
</dbReference>
<keyword evidence="1" id="KW-0472">Membrane</keyword>
<proteinExistence type="predicted"/>
<evidence type="ECO:0000313" key="2">
    <source>
        <dbReference type="EMBL" id="STX08542.1"/>
    </source>
</evidence>
<accession>A0A8B4Q3T1</accession>
<reference evidence="3 5" key="2">
    <citation type="submission" date="2019-03" db="EMBL/GenBank/DDBJ databases">
        <title>Genomic Encyclopedia of Type Strains, Phase IV (KMG-IV): sequencing the most valuable type-strain genomes for metagenomic binning, comparative biology and taxonomic classification.</title>
        <authorList>
            <person name="Goeker M."/>
        </authorList>
    </citation>
    <scope>NUCLEOTIDE SEQUENCE [LARGE SCALE GENOMIC DNA]</scope>
    <source>
        <strain evidence="3 5">DSM 20580</strain>
    </source>
</reference>
<feature type="transmembrane region" description="Helical" evidence="1">
    <location>
        <begin position="30"/>
        <end position="47"/>
    </location>
</feature>
<dbReference type="EMBL" id="UGNP01000001">
    <property type="protein sequence ID" value="STX08542.1"/>
    <property type="molecule type" value="Genomic_DNA"/>
</dbReference>
<evidence type="ECO:0000313" key="5">
    <source>
        <dbReference type="Proteomes" id="UP000294641"/>
    </source>
</evidence>
<name>A0A8B4Q3T1_9BACL</name>
<evidence type="ECO:0000313" key="3">
    <source>
        <dbReference type="EMBL" id="TDR38452.1"/>
    </source>
</evidence>
<dbReference type="EMBL" id="SNZG01000016">
    <property type="protein sequence ID" value="TDR38452.1"/>
    <property type="molecule type" value="Genomic_DNA"/>
</dbReference>
<keyword evidence="5" id="KW-1185">Reference proteome</keyword>
<evidence type="ECO:0000313" key="4">
    <source>
        <dbReference type="Proteomes" id="UP000254330"/>
    </source>
</evidence>
<comment type="caution">
    <text evidence="2">The sequence shown here is derived from an EMBL/GenBank/DDBJ whole genome shotgun (WGS) entry which is preliminary data.</text>
</comment>
<protein>
    <submittedName>
        <fullName evidence="2">Uncharacterized protein</fullName>
    </submittedName>
</protein>
<dbReference type="AlphaFoldDB" id="A0A8B4Q3T1"/>
<keyword evidence="1" id="KW-1133">Transmembrane helix</keyword>
<keyword evidence="1" id="KW-0812">Transmembrane</keyword>
<evidence type="ECO:0000256" key="1">
    <source>
        <dbReference type="SAM" id="Phobius"/>
    </source>
</evidence>
<gene>
    <name evidence="3" type="ORF">DFR61_1169</name>
    <name evidence="2" type="ORF">NCTC10597_00206</name>
</gene>
<dbReference type="RefSeq" id="WP_166636101.1">
    <property type="nucleotide sequence ID" value="NZ_BJUE01000009.1"/>
</dbReference>